<dbReference type="Proteomes" id="UP000596661">
    <property type="component" value="Chromosome 6"/>
</dbReference>
<name>A0A803Q0J0_CANSA</name>
<dbReference type="AlphaFoldDB" id="A0A803Q0J0"/>
<sequence length="117" mass="13688">MIAEREFDYDNLSTSFSQFTTIISNRDWFKFCDQPDVAAIPVVMEFYANVVNYVNHDVKVRGRKLSFSSREINKFYGHKDIEDDDYAKIVQEPDYDLIIRSLCKPISLNGFELKMGN</sequence>
<protein>
    <recommendedName>
        <fullName evidence="1">Putative plant transposon protein domain-containing protein</fullName>
    </recommendedName>
</protein>
<organism evidence="2 3">
    <name type="scientific">Cannabis sativa</name>
    <name type="common">Hemp</name>
    <name type="synonym">Marijuana</name>
    <dbReference type="NCBI Taxonomy" id="3483"/>
    <lineage>
        <taxon>Eukaryota</taxon>
        <taxon>Viridiplantae</taxon>
        <taxon>Streptophyta</taxon>
        <taxon>Embryophyta</taxon>
        <taxon>Tracheophyta</taxon>
        <taxon>Spermatophyta</taxon>
        <taxon>Magnoliopsida</taxon>
        <taxon>eudicotyledons</taxon>
        <taxon>Gunneridae</taxon>
        <taxon>Pentapetalae</taxon>
        <taxon>rosids</taxon>
        <taxon>fabids</taxon>
        <taxon>Rosales</taxon>
        <taxon>Cannabaceae</taxon>
        <taxon>Cannabis</taxon>
    </lineage>
</organism>
<dbReference type="InterPro" id="IPR046796">
    <property type="entry name" value="Transposase_32_dom"/>
</dbReference>
<reference evidence="2" key="2">
    <citation type="submission" date="2021-03" db="UniProtKB">
        <authorList>
            <consortium name="EnsemblPlants"/>
        </authorList>
    </citation>
    <scope>IDENTIFICATION</scope>
</reference>
<proteinExistence type="predicted"/>
<evidence type="ECO:0000313" key="2">
    <source>
        <dbReference type="EnsemblPlants" id="cds.evm.model.06.917"/>
    </source>
</evidence>
<feature type="domain" description="Putative plant transposon protein" evidence="1">
    <location>
        <begin position="25"/>
        <end position="107"/>
    </location>
</feature>
<dbReference type="EnsemblPlants" id="evm.model.06.917">
    <property type="protein sequence ID" value="cds.evm.model.06.917"/>
    <property type="gene ID" value="evm.TU.06.917"/>
</dbReference>
<keyword evidence="3" id="KW-1185">Reference proteome</keyword>
<reference evidence="2" key="1">
    <citation type="submission" date="2018-11" db="EMBL/GenBank/DDBJ databases">
        <authorList>
            <person name="Grassa J C."/>
        </authorList>
    </citation>
    <scope>NUCLEOTIDE SEQUENCE [LARGE SCALE GENOMIC DNA]</scope>
</reference>
<evidence type="ECO:0000259" key="1">
    <source>
        <dbReference type="Pfam" id="PF20167"/>
    </source>
</evidence>
<evidence type="ECO:0000313" key="3">
    <source>
        <dbReference type="Proteomes" id="UP000596661"/>
    </source>
</evidence>
<dbReference type="Gramene" id="evm.model.06.917">
    <property type="protein sequence ID" value="cds.evm.model.06.917"/>
    <property type="gene ID" value="evm.TU.06.917"/>
</dbReference>
<dbReference type="Pfam" id="PF20167">
    <property type="entry name" value="Transposase_32"/>
    <property type="match status" value="1"/>
</dbReference>
<dbReference type="EMBL" id="UZAU01000584">
    <property type="status" value="NOT_ANNOTATED_CDS"/>
    <property type="molecule type" value="Genomic_DNA"/>
</dbReference>
<accession>A0A803Q0J0</accession>